<reference evidence="2" key="1">
    <citation type="journal article" date="2023" name="Nat. Plants">
        <title>Single-cell RNA sequencing provides a high-resolution roadmap for understanding the multicellular compartmentation of specialized metabolism.</title>
        <authorList>
            <person name="Sun S."/>
            <person name="Shen X."/>
            <person name="Li Y."/>
            <person name="Li Y."/>
            <person name="Wang S."/>
            <person name="Li R."/>
            <person name="Zhang H."/>
            <person name="Shen G."/>
            <person name="Guo B."/>
            <person name="Wei J."/>
            <person name="Xu J."/>
            <person name="St-Pierre B."/>
            <person name="Chen S."/>
            <person name="Sun C."/>
        </authorList>
    </citation>
    <scope>NUCLEOTIDE SEQUENCE [LARGE SCALE GENOMIC DNA]</scope>
</reference>
<dbReference type="EMBL" id="CM044705">
    <property type="protein sequence ID" value="KAI5665127.1"/>
    <property type="molecule type" value="Genomic_DNA"/>
</dbReference>
<comment type="caution">
    <text evidence="1">The sequence shown here is derived from an EMBL/GenBank/DDBJ whole genome shotgun (WGS) entry which is preliminary data.</text>
</comment>
<sequence>MVETQSFYIPPEIITAVLLFLPPRALIKFICVCKTWKSLMTNSSFVTDYSKISTSKGRPVNECLHWFSNSKTFGEKVILSFDFMKEKFNEIGMPNFGDGNVWVYNFDDQVMKFTGIKDEDANLAFVNYNASLLLLDNSNETLN</sequence>
<keyword evidence="2" id="KW-1185">Reference proteome</keyword>
<name>A0ACC0AVR1_CATRO</name>
<proteinExistence type="predicted"/>
<accession>A0ACC0AVR1</accession>
<gene>
    <name evidence="1" type="ORF">M9H77_24450</name>
</gene>
<dbReference type="Proteomes" id="UP001060085">
    <property type="component" value="Linkage Group LG05"/>
</dbReference>
<evidence type="ECO:0000313" key="2">
    <source>
        <dbReference type="Proteomes" id="UP001060085"/>
    </source>
</evidence>
<protein>
    <submittedName>
        <fullName evidence="1">Uncharacterized protein</fullName>
    </submittedName>
</protein>
<evidence type="ECO:0000313" key="1">
    <source>
        <dbReference type="EMBL" id="KAI5665127.1"/>
    </source>
</evidence>
<organism evidence="1 2">
    <name type="scientific">Catharanthus roseus</name>
    <name type="common">Madagascar periwinkle</name>
    <name type="synonym">Vinca rosea</name>
    <dbReference type="NCBI Taxonomy" id="4058"/>
    <lineage>
        <taxon>Eukaryota</taxon>
        <taxon>Viridiplantae</taxon>
        <taxon>Streptophyta</taxon>
        <taxon>Embryophyta</taxon>
        <taxon>Tracheophyta</taxon>
        <taxon>Spermatophyta</taxon>
        <taxon>Magnoliopsida</taxon>
        <taxon>eudicotyledons</taxon>
        <taxon>Gunneridae</taxon>
        <taxon>Pentapetalae</taxon>
        <taxon>asterids</taxon>
        <taxon>lamiids</taxon>
        <taxon>Gentianales</taxon>
        <taxon>Apocynaceae</taxon>
        <taxon>Rauvolfioideae</taxon>
        <taxon>Vinceae</taxon>
        <taxon>Catharanthinae</taxon>
        <taxon>Catharanthus</taxon>
    </lineage>
</organism>